<evidence type="ECO:0000256" key="1">
    <source>
        <dbReference type="ARBA" id="ARBA00008005"/>
    </source>
</evidence>
<dbReference type="Proteomes" id="UP001500879">
    <property type="component" value="Unassembled WGS sequence"/>
</dbReference>
<name>A0ABN0YEA2_9ACTN</name>
<dbReference type="Pfam" id="PF04984">
    <property type="entry name" value="Phage_sheath_1"/>
    <property type="match status" value="1"/>
</dbReference>
<dbReference type="EMBL" id="BAAABX010000010">
    <property type="protein sequence ID" value="GAA0392734.1"/>
    <property type="molecule type" value="Genomic_DNA"/>
</dbReference>
<evidence type="ECO:0000259" key="3">
    <source>
        <dbReference type="Pfam" id="PF17482"/>
    </source>
</evidence>
<accession>A0ABN0YEA2</accession>
<feature type="domain" description="Tail sheath protein subtilisin-like" evidence="2">
    <location>
        <begin position="245"/>
        <end position="379"/>
    </location>
</feature>
<keyword evidence="5" id="KW-1185">Reference proteome</keyword>
<dbReference type="InterPro" id="IPR035089">
    <property type="entry name" value="Phage_sheath_subtilisin"/>
</dbReference>
<dbReference type="InterPro" id="IPR052042">
    <property type="entry name" value="Tail_sheath_structural"/>
</dbReference>
<proteinExistence type="inferred from homology"/>
<evidence type="ECO:0000313" key="5">
    <source>
        <dbReference type="Proteomes" id="UP001500879"/>
    </source>
</evidence>
<dbReference type="InterPro" id="IPR020287">
    <property type="entry name" value="Tail_sheath_C"/>
</dbReference>
<evidence type="ECO:0000313" key="4">
    <source>
        <dbReference type="EMBL" id="GAA0392734.1"/>
    </source>
</evidence>
<dbReference type="Gene3D" id="3.40.50.11780">
    <property type="match status" value="1"/>
</dbReference>
<dbReference type="Pfam" id="PF17482">
    <property type="entry name" value="Phage_sheath_1C"/>
    <property type="match status" value="1"/>
</dbReference>
<comment type="caution">
    <text evidence="4">The sequence shown here is derived from an EMBL/GenBank/DDBJ whole genome shotgun (WGS) entry which is preliminary data.</text>
</comment>
<gene>
    <name evidence="4" type="ORF">GCM10010357_11870</name>
</gene>
<evidence type="ECO:0000259" key="2">
    <source>
        <dbReference type="Pfam" id="PF04984"/>
    </source>
</evidence>
<comment type="similarity">
    <text evidence="1">Belongs to the myoviridae tail sheath protein family.</text>
</comment>
<feature type="domain" description="Tail sheath protein C-terminal" evidence="3">
    <location>
        <begin position="382"/>
        <end position="487"/>
    </location>
</feature>
<organism evidence="4 5">
    <name type="scientific">Streptomyces luteireticuli</name>
    <dbReference type="NCBI Taxonomy" id="173858"/>
    <lineage>
        <taxon>Bacteria</taxon>
        <taxon>Bacillati</taxon>
        <taxon>Actinomycetota</taxon>
        <taxon>Actinomycetes</taxon>
        <taxon>Kitasatosporales</taxon>
        <taxon>Streptomycetaceae</taxon>
        <taxon>Streptomyces</taxon>
    </lineage>
</organism>
<sequence length="497" mass="53947">MTAELSAPGGAPGVYIKEIPSGLRIITGAGTSTPAFLGYPVTRPEGGSSPQPVRSWNEFVDAFHFRSGLTLEQTTEALGLLEPLRSAFATADGTLKAQALAADVTEPDYQRFGEVTEALEAGRSVIDADKDFAAGIKAKVKDLPGYNGWETKGKPWWPVAARHRELTQLKDDLTKGRRYALAEAVYGFFANGGTKCYVVPLDPGNALDSEVDSGLTDLLTVPDVHMVAVPDLWTNSQDPTRGLPVIGAVVAHCLKMRNRLAILEPPPGKKASEVLTFAGSLGSVDPDAEFTTLYYPWLDVPGLNGTPRTVPPCGHIAGVWARTDAERGVFKAPANQNLRGVLSVPTLLTDQQNGELNEKGVNCLRVFPDRGLLVWGARTRSTSRDWKYLNVRRLVSFLSDSIRQSSTWAVFEPNDERLWAALRHAVSSFLTDQWRQGALVGHKPDEAFYVICDDTNNRPESIDEGKVVCDIGVAPVRPAEFVHFTITQIAGQPGKSS</sequence>
<reference evidence="4 5" key="1">
    <citation type="journal article" date="2019" name="Int. J. Syst. Evol. Microbiol.">
        <title>The Global Catalogue of Microorganisms (GCM) 10K type strain sequencing project: providing services to taxonomists for standard genome sequencing and annotation.</title>
        <authorList>
            <consortium name="The Broad Institute Genomics Platform"/>
            <consortium name="The Broad Institute Genome Sequencing Center for Infectious Disease"/>
            <person name="Wu L."/>
            <person name="Ma J."/>
        </authorList>
    </citation>
    <scope>NUCLEOTIDE SEQUENCE [LARGE SCALE GENOMIC DNA]</scope>
    <source>
        <strain evidence="4 5">JCM 4788</strain>
    </source>
</reference>
<dbReference type="PANTHER" id="PTHR35861">
    <property type="match status" value="1"/>
</dbReference>
<dbReference type="PANTHER" id="PTHR35861:SF1">
    <property type="entry name" value="PHAGE TAIL SHEATH PROTEIN"/>
    <property type="match status" value="1"/>
</dbReference>
<dbReference type="RefSeq" id="WP_344020612.1">
    <property type="nucleotide sequence ID" value="NZ_BAAABX010000010.1"/>
</dbReference>
<protein>
    <submittedName>
        <fullName evidence="4">Phage tail sheath subtilisin-like domain-containing protein</fullName>
    </submittedName>
</protein>